<dbReference type="Pfam" id="PF23759">
    <property type="entry name" value="GBD_T9SS_assoc"/>
    <property type="match status" value="1"/>
</dbReference>
<keyword evidence="4" id="KW-1185">Reference proteome</keyword>
<evidence type="ECO:0000259" key="2">
    <source>
        <dbReference type="Pfam" id="PF23759"/>
    </source>
</evidence>
<proteinExistence type="predicted"/>
<dbReference type="RefSeq" id="WP_177190220.1">
    <property type="nucleotide sequence ID" value="NZ_FORU01000029.1"/>
</dbReference>
<dbReference type="EMBL" id="FORU01000029">
    <property type="protein sequence ID" value="SFJ90466.1"/>
    <property type="molecule type" value="Genomic_DNA"/>
</dbReference>
<organism evidence="3 4">
    <name type="scientific">Myroides guanonis</name>
    <dbReference type="NCBI Taxonomy" id="1150112"/>
    <lineage>
        <taxon>Bacteria</taxon>
        <taxon>Pseudomonadati</taxon>
        <taxon>Bacteroidota</taxon>
        <taxon>Flavobacteriia</taxon>
        <taxon>Flavobacteriales</taxon>
        <taxon>Flavobacteriaceae</taxon>
        <taxon>Myroides</taxon>
    </lineage>
</organism>
<gene>
    <name evidence="3" type="ORF">SAMN04487893_1291</name>
</gene>
<dbReference type="InterPro" id="IPR056600">
    <property type="entry name" value="GBD_T9SS_assoc"/>
</dbReference>
<dbReference type="PROSITE" id="PS51257">
    <property type="entry name" value="PROKAR_LIPOPROTEIN"/>
    <property type="match status" value="1"/>
</dbReference>
<evidence type="ECO:0000256" key="1">
    <source>
        <dbReference type="SAM" id="SignalP"/>
    </source>
</evidence>
<dbReference type="AlphaFoldDB" id="A0A1I3V7W1"/>
<keyword evidence="1" id="KW-0732">Signal</keyword>
<dbReference type="InterPro" id="IPR049804">
    <property type="entry name" value="Choice_anch_L"/>
</dbReference>
<name>A0A1I3V7W1_9FLAO</name>
<feature type="chain" id="PRO_5017383698" description="T9SS-like galactose binding domain-containing protein" evidence="1">
    <location>
        <begin position="22"/>
        <end position="556"/>
    </location>
</feature>
<dbReference type="STRING" id="1150112.SAMN04487893_1291"/>
<feature type="domain" description="T9SS-like galactose binding" evidence="2">
    <location>
        <begin position="58"/>
        <end position="175"/>
    </location>
</feature>
<feature type="non-terminal residue" evidence="3">
    <location>
        <position position="556"/>
    </location>
</feature>
<accession>A0A1I3V7W1</accession>
<dbReference type="Proteomes" id="UP000243887">
    <property type="component" value="Unassembled WGS sequence"/>
</dbReference>
<sequence>MRTRYIYFCFVVCFGIACLFAANKSVISGRSNSALPSYKIEEVILQKNEGNLFAAPLNDDCIGAVDLPINTSVDCASFVSGSFFDSTLSTTVLAGCMGNKITKDVWYKFTATATTHQLGVFDVNKTSYNIYGAIYDKTCGAINNVAVACFEYNSSNDAFKIFKDLKIGRTYYVRLGVVSGDDITFKACVSAPPAAIYVNPSNDIYTVEELVKEVLVIAGCDLVSNIKYVTGTNFGGENGIGYFNKNGSDLAFDEGIILATNGVKYAMGPGGQSEGSDNTSWLGDKDLQKLLIDNGLTSANHNASVIEFDFISILDTLKFDFIFASNEYGPSFQCQYSDVFAFFLTDLTSGVVTNLAVVPGTTTPVSVTTIHDAKYQGDLTCGDSNKDYFDKYYGLYGLPVKDNPINYGGRTVPMTAVSPVVPGRKYHIKLAIADYSDSGVNSAVFLGGGSFNLGVPDLGDDMVVEGGNALCPGETMVLKANLNPNDYIIQWTKDGMDLVGENGPTLTINSKGLYGVKLEYKNVNCYLEPKAVKIEYFDEIIIEKPPLNLVQCKSPT</sequence>
<dbReference type="NCBIfam" id="NF038133">
    <property type="entry name" value="choice_anch_L"/>
    <property type="match status" value="1"/>
</dbReference>
<evidence type="ECO:0000313" key="3">
    <source>
        <dbReference type="EMBL" id="SFJ90466.1"/>
    </source>
</evidence>
<reference evidence="4" key="1">
    <citation type="submission" date="2016-10" db="EMBL/GenBank/DDBJ databases">
        <authorList>
            <person name="Varghese N."/>
            <person name="Submissions S."/>
        </authorList>
    </citation>
    <scope>NUCLEOTIDE SEQUENCE [LARGE SCALE GENOMIC DNA]</scope>
    <source>
        <strain evidence="4">DSM 26542</strain>
    </source>
</reference>
<protein>
    <recommendedName>
        <fullName evidence="2">T9SS-like galactose binding domain-containing protein</fullName>
    </recommendedName>
</protein>
<evidence type="ECO:0000313" key="4">
    <source>
        <dbReference type="Proteomes" id="UP000243887"/>
    </source>
</evidence>
<feature type="signal peptide" evidence="1">
    <location>
        <begin position="1"/>
        <end position="21"/>
    </location>
</feature>